<dbReference type="AlphaFoldDB" id="A0AB34JI19"/>
<dbReference type="CDD" id="cd09272">
    <property type="entry name" value="RNase_HI_RT_Ty1"/>
    <property type="match status" value="1"/>
</dbReference>
<reference evidence="1 2" key="1">
    <citation type="journal article" date="2024" name="Science">
        <title>Giant polyketide synthase enzymes in the biosynthesis of giant marine polyether toxins.</title>
        <authorList>
            <person name="Fallon T.R."/>
            <person name="Shende V.V."/>
            <person name="Wierzbicki I.H."/>
            <person name="Pendleton A.L."/>
            <person name="Watervoot N.F."/>
            <person name="Auber R.P."/>
            <person name="Gonzalez D.J."/>
            <person name="Wisecaver J.H."/>
            <person name="Moore B.S."/>
        </authorList>
    </citation>
    <scope>NUCLEOTIDE SEQUENCE [LARGE SCALE GENOMIC DNA]</scope>
    <source>
        <strain evidence="1 2">12B1</strain>
    </source>
</reference>
<name>A0AB34JI19_PRYPA</name>
<organism evidence="1 2">
    <name type="scientific">Prymnesium parvum</name>
    <name type="common">Toxic golden alga</name>
    <dbReference type="NCBI Taxonomy" id="97485"/>
    <lineage>
        <taxon>Eukaryota</taxon>
        <taxon>Haptista</taxon>
        <taxon>Haptophyta</taxon>
        <taxon>Prymnesiophyceae</taxon>
        <taxon>Prymnesiales</taxon>
        <taxon>Prymnesiaceae</taxon>
        <taxon>Prymnesium</taxon>
    </lineage>
</organism>
<evidence type="ECO:0000313" key="2">
    <source>
        <dbReference type="Proteomes" id="UP001515480"/>
    </source>
</evidence>
<protein>
    <submittedName>
        <fullName evidence="1">Uncharacterized protein</fullName>
    </submittedName>
</protein>
<accession>A0AB34JI19</accession>
<dbReference type="Proteomes" id="UP001515480">
    <property type="component" value="Unassembled WGS sequence"/>
</dbReference>
<gene>
    <name evidence="1" type="ORF">AB1Y20_022116</name>
</gene>
<dbReference type="EMBL" id="JBGBPQ010000008">
    <property type="protein sequence ID" value="KAL1520540.1"/>
    <property type="molecule type" value="Genomic_DNA"/>
</dbReference>
<comment type="caution">
    <text evidence="1">The sequence shown here is derived from an EMBL/GenBank/DDBJ whole genome shotgun (WGS) entry which is preliminary data.</text>
</comment>
<keyword evidence="2" id="KW-1185">Reference proteome</keyword>
<evidence type="ECO:0000313" key="1">
    <source>
        <dbReference type="EMBL" id="KAL1520540.1"/>
    </source>
</evidence>
<sequence length="125" mass="14061">MAASLAGAEIMYLRGVLRDLEYDVSEPTVLWVDNSGAVELSTKQRRESAVRSRHIERRHLKIREWVAAEGHIVARFKPTADNRAGMFTKPLPPDDFFRATGSNSWAHDTLHVAALPRLKARQRGG</sequence>
<proteinExistence type="predicted"/>